<dbReference type="SUPFAM" id="SSF52833">
    <property type="entry name" value="Thioredoxin-like"/>
    <property type="match status" value="1"/>
</dbReference>
<protein>
    <recommendedName>
        <fullName evidence="1">Thioredoxin domain-containing protein</fullName>
    </recommendedName>
</protein>
<dbReference type="AlphaFoldDB" id="A0A0L8ALH4"/>
<dbReference type="PROSITE" id="PS51352">
    <property type="entry name" value="THIOREDOXIN_2"/>
    <property type="match status" value="1"/>
</dbReference>
<evidence type="ECO:0000313" key="2">
    <source>
        <dbReference type="EMBL" id="KOF03042.1"/>
    </source>
</evidence>
<gene>
    <name evidence="2" type="ORF">OB69_09500</name>
</gene>
<dbReference type="Pfam" id="PF00578">
    <property type="entry name" value="AhpC-TSA"/>
    <property type="match status" value="1"/>
</dbReference>
<accession>A0A0L8ALH4</accession>
<organism evidence="2 3">
    <name type="scientific">Roseivirga seohaensis subsp. aquiponti</name>
    <dbReference type="NCBI Taxonomy" id="1566026"/>
    <lineage>
        <taxon>Bacteria</taxon>
        <taxon>Pseudomonadati</taxon>
        <taxon>Bacteroidota</taxon>
        <taxon>Cytophagia</taxon>
        <taxon>Cytophagales</taxon>
        <taxon>Roseivirgaceae</taxon>
        <taxon>Roseivirga</taxon>
    </lineage>
</organism>
<evidence type="ECO:0000313" key="3">
    <source>
        <dbReference type="Proteomes" id="UP000036908"/>
    </source>
</evidence>
<dbReference type="RefSeq" id="WP_053223481.1">
    <property type="nucleotide sequence ID" value="NZ_JSVA01000009.1"/>
</dbReference>
<dbReference type="PANTHER" id="PTHR42852">
    <property type="entry name" value="THIOL:DISULFIDE INTERCHANGE PROTEIN DSBE"/>
    <property type="match status" value="1"/>
</dbReference>
<proteinExistence type="predicted"/>
<keyword evidence="3" id="KW-1185">Reference proteome</keyword>
<dbReference type="InterPro" id="IPR013766">
    <property type="entry name" value="Thioredoxin_domain"/>
</dbReference>
<dbReference type="OrthoDB" id="6399635at2"/>
<dbReference type="InterPro" id="IPR000866">
    <property type="entry name" value="AhpC/TSA"/>
</dbReference>
<dbReference type="Proteomes" id="UP000036908">
    <property type="component" value="Unassembled WGS sequence"/>
</dbReference>
<dbReference type="CDD" id="cd02966">
    <property type="entry name" value="TlpA_like_family"/>
    <property type="match status" value="1"/>
</dbReference>
<sequence length="414" mass="47867">MNISIRFFLSALIYLFGSNFTQGQTEYRVTLDKKLDLDAITNGMDVDILYEYLYEGKIYKDGKSHKIVAPKTTKKLAYGLADYRGDLQGIKHAFVYMIADYETEEPIFYFDNNLNFDFTDDGEPRSFEKDTVLGFFDGKLNAKFLEFKIKDQERILLKLKSTNEEDYSLRVVKDENVKVVHSKFWFNELIPDRAKGFVEVDGVNYEIQISDFDANTKFGTRQDLLFTKIANDKIAKPNYWEYKKGLFRLGDKGFKIESINESATELIIKETALSNIPKKVNVNDQIPDISLETLTGKIDLLPLFKQNKYTLLDFWATWCKPCIAAFPEMKDIYEEYGDEFGIIGIADDKKSSTERFLTKNVINWPLAFVTEDVQFQFNILALPTYYIVDSEGKIVTTIASMKSLRSFLEENLSK</sequence>
<dbReference type="Gene3D" id="3.40.30.10">
    <property type="entry name" value="Glutaredoxin"/>
    <property type="match status" value="1"/>
</dbReference>
<dbReference type="PANTHER" id="PTHR42852:SF13">
    <property type="entry name" value="PROTEIN DIPZ"/>
    <property type="match status" value="1"/>
</dbReference>
<dbReference type="InterPro" id="IPR050553">
    <property type="entry name" value="Thioredoxin_ResA/DsbE_sf"/>
</dbReference>
<comment type="caution">
    <text evidence="2">The sequence shown here is derived from an EMBL/GenBank/DDBJ whole genome shotgun (WGS) entry which is preliminary data.</text>
</comment>
<dbReference type="InterPro" id="IPR036249">
    <property type="entry name" value="Thioredoxin-like_sf"/>
</dbReference>
<dbReference type="EMBL" id="JSVA01000009">
    <property type="protein sequence ID" value="KOF03042.1"/>
    <property type="molecule type" value="Genomic_DNA"/>
</dbReference>
<dbReference type="GO" id="GO:0016209">
    <property type="term" value="F:antioxidant activity"/>
    <property type="evidence" value="ECO:0007669"/>
    <property type="project" value="InterPro"/>
</dbReference>
<reference evidence="3" key="1">
    <citation type="submission" date="2014-11" db="EMBL/GenBank/DDBJ databases">
        <title>Genome sequencing of Roseivirga sp. D-25.</title>
        <authorList>
            <person name="Selvaratnam C."/>
            <person name="Thevarajoo S."/>
            <person name="Goh K.M."/>
            <person name="Eee R."/>
            <person name="Chan K.-G."/>
            <person name="Chong C.S."/>
        </authorList>
    </citation>
    <scope>NUCLEOTIDE SEQUENCE [LARGE SCALE GENOMIC DNA]</scope>
    <source>
        <strain evidence="3">D-25</strain>
    </source>
</reference>
<dbReference type="GO" id="GO:0016491">
    <property type="term" value="F:oxidoreductase activity"/>
    <property type="evidence" value="ECO:0007669"/>
    <property type="project" value="InterPro"/>
</dbReference>
<dbReference type="PATRIC" id="fig|1566026.4.peg.3739"/>
<evidence type="ECO:0000259" key="1">
    <source>
        <dbReference type="PROSITE" id="PS51352"/>
    </source>
</evidence>
<feature type="domain" description="Thioredoxin" evidence="1">
    <location>
        <begin position="280"/>
        <end position="414"/>
    </location>
</feature>
<name>A0A0L8ALH4_9BACT</name>